<evidence type="ECO:0008006" key="4">
    <source>
        <dbReference type="Google" id="ProtNLM"/>
    </source>
</evidence>
<accession>A0ABP8PF17</accession>
<organism evidence="2 3">
    <name type="scientific">Rhodococcus olei</name>
    <dbReference type="NCBI Taxonomy" id="2161675"/>
    <lineage>
        <taxon>Bacteria</taxon>
        <taxon>Bacillati</taxon>
        <taxon>Actinomycetota</taxon>
        <taxon>Actinomycetes</taxon>
        <taxon>Mycobacteriales</taxon>
        <taxon>Nocardiaceae</taxon>
        <taxon>Rhodococcus</taxon>
    </lineage>
</organism>
<feature type="region of interest" description="Disordered" evidence="1">
    <location>
        <begin position="1"/>
        <end position="83"/>
    </location>
</feature>
<dbReference type="EMBL" id="BAABFB010000063">
    <property type="protein sequence ID" value="GAA4485688.1"/>
    <property type="molecule type" value="Genomic_DNA"/>
</dbReference>
<sequence length="222" mass="22173">MSNGSGGGEPESVQDPVHTPGEHPPIASPAADPAEAATAVIPHATRAAPTRVGPGLRAPGPQTSGTATAAPTRIPDPQPAPRGRRRWPLVVAGVAALAAVAAGTVVLLDRLGVGDTSESDVRATITDFVAALDRGDLAALRAGSCGDLAGYYGTVADADFADVYRSANADGSVPVLDSVDAVSVTGDTALAQVTVHTVSAPASGSVRSFALEKHDGVWKVCS</sequence>
<dbReference type="Gene3D" id="3.10.450.50">
    <property type="match status" value="1"/>
</dbReference>
<evidence type="ECO:0000313" key="3">
    <source>
        <dbReference type="Proteomes" id="UP001501183"/>
    </source>
</evidence>
<evidence type="ECO:0000256" key="1">
    <source>
        <dbReference type="SAM" id="MobiDB-lite"/>
    </source>
</evidence>
<gene>
    <name evidence="2" type="ORF">GCM10023094_40890</name>
</gene>
<dbReference type="Proteomes" id="UP001501183">
    <property type="component" value="Unassembled WGS sequence"/>
</dbReference>
<proteinExistence type="predicted"/>
<dbReference type="InterPro" id="IPR032710">
    <property type="entry name" value="NTF2-like_dom_sf"/>
</dbReference>
<feature type="compositionally biased region" description="Low complexity" evidence="1">
    <location>
        <begin position="28"/>
        <end position="42"/>
    </location>
</feature>
<name>A0ABP8PF17_9NOCA</name>
<protein>
    <recommendedName>
        <fullName evidence="4">Lumazine-binding protein</fullName>
    </recommendedName>
</protein>
<comment type="caution">
    <text evidence="2">The sequence shown here is derived from an EMBL/GenBank/DDBJ whole genome shotgun (WGS) entry which is preliminary data.</text>
</comment>
<keyword evidence="3" id="KW-1185">Reference proteome</keyword>
<dbReference type="RefSeq" id="WP_345349409.1">
    <property type="nucleotide sequence ID" value="NZ_BAABFB010000063.1"/>
</dbReference>
<dbReference type="SUPFAM" id="SSF54427">
    <property type="entry name" value="NTF2-like"/>
    <property type="match status" value="1"/>
</dbReference>
<reference evidence="3" key="1">
    <citation type="journal article" date="2019" name="Int. J. Syst. Evol. Microbiol.">
        <title>The Global Catalogue of Microorganisms (GCM) 10K type strain sequencing project: providing services to taxonomists for standard genome sequencing and annotation.</title>
        <authorList>
            <consortium name="The Broad Institute Genomics Platform"/>
            <consortium name="The Broad Institute Genome Sequencing Center for Infectious Disease"/>
            <person name="Wu L."/>
            <person name="Ma J."/>
        </authorList>
    </citation>
    <scope>NUCLEOTIDE SEQUENCE [LARGE SCALE GENOMIC DNA]</scope>
    <source>
        <strain evidence="3">JCM 32206</strain>
    </source>
</reference>
<evidence type="ECO:0000313" key="2">
    <source>
        <dbReference type="EMBL" id="GAA4485688.1"/>
    </source>
</evidence>